<evidence type="ECO:0000313" key="5">
    <source>
        <dbReference type="EMBL" id="MCQ1538624.1"/>
    </source>
</evidence>
<reference evidence="5 6" key="1">
    <citation type="submission" date="2019-08" db="EMBL/GenBank/DDBJ databases">
        <authorList>
            <person name="Chen S.-C."/>
            <person name="Lai M.-C."/>
            <person name="You Y.-T."/>
        </authorList>
    </citation>
    <scope>NUCLEOTIDE SEQUENCE [LARGE SCALE GENOMIC DNA]</scope>
    <source>
        <strain evidence="5 6">P2F9704a</strain>
    </source>
</reference>
<dbReference type="Gene3D" id="1.10.10.10">
    <property type="entry name" value="Winged helix-like DNA-binding domain superfamily/Winged helix DNA-binding domain"/>
    <property type="match status" value="1"/>
</dbReference>
<proteinExistence type="predicted"/>
<keyword evidence="1" id="KW-0805">Transcription regulation</keyword>
<organism evidence="5 6">
    <name type="scientific">Methanocalculus taiwanensis</name>
    <dbReference type="NCBI Taxonomy" id="106207"/>
    <lineage>
        <taxon>Archaea</taxon>
        <taxon>Methanobacteriati</taxon>
        <taxon>Methanobacteriota</taxon>
        <taxon>Stenosarchaea group</taxon>
        <taxon>Methanomicrobia</taxon>
        <taxon>Methanomicrobiales</taxon>
        <taxon>Methanocalculaceae</taxon>
        <taxon>Methanocalculus</taxon>
    </lineage>
</organism>
<dbReference type="Pfam" id="PF01022">
    <property type="entry name" value="HTH_5"/>
    <property type="match status" value="1"/>
</dbReference>
<keyword evidence="3" id="KW-0804">Transcription</keyword>
<evidence type="ECO:0000259" key="4">
    <source>
        <dbReference type="PROSITE" id="PS50987"/>
    </source>
</evidence>
<evidence type="ECO:0000256" key="2">
    <source>
        <dbReference type="ARBA" id="ARBA00023125"/>
    </source>
</evidence>
<sequence length="132" mass="13697">MADVPEDSCSGLAVPGKGCGIPPDVEASLTASGGIPGLVSHLPEDAEALAAASLFRALADPFRLKILALLAVQPLCVCVIRSILGISDSRLSYHLSILKKADLIAGAQSGTWIIYRLTEEGERVKGMVAGKD</sequence>
<dbReference type="AlphaFoldDB" id="A0ABD4TI59"/>
<evidence type="ECO:0000256" key="3">
    <source>
        <dbReference type="ARBA" id="ARBA00023163"/>
    </source>
</evidence>
<dbReference type="Proteomes" id="UP001524383">
    <property type="component" value="Unassembled WGS sequence"/>
</dbReference>
<dbReference type="PANTHER" id="PTHR43132:SF2">
    <property type="entry name" value="ARSENICAL RESISTANCE OPERON REPRESSOR ARSR-RELATED"/>
    <property type="match status" value="1"/>
</dbReference>
<accession>A0ABD4TI59</accession>
<evidence type="ECO:0000313" key="6">
    <source>
        <dbReference type="Proteomes" id="UP001524383"/>
    </source>
</evidence>
<evidence type="ECO:0000256" key="1">
    <source>
        <dbReference type="ARBA" id="ARBA00023015"/>
    </source>
</evidence>
<dbReference type="CDD" id="cd00090">
    <property type="entry name" value="HTH_ARSR"/>
    <property type="match status" value="1"/>
</dbReference>
<name>A0ABD4TI59_9EURY</name>
<dbReference type="InterPro" id="IPR011991">
    <property type="entry name" value="ArsR-like_HTH"/>
</dbReference>
<dbReference type="NCBIfam" id="NF033788">
    <property type="entry name" value="HTH_metalloreg"/>
    <property type="match status" value="1"/>
</dbReference>
<dbReference type="EMBL" id="VOTZ01000011">
    <property type="protein sequence ID" value="MCQ1538624.1"/>
    <property type="molecule type" value="Genomic_DNA"/>
</dbReference>
<dbReference type="SUPFAM" id="SSF46785">
    <property type="entry name" value="Winged helix' DNA-binding domain"/>
    <property type="match status" value="1"/>
</dbReference>
<keyword evidence="2" id="KW-0238">DNA-binding</keyword>
<comment type="caution">
    <text evidence="5">The sequence shown here is derived from an EMBL/GenBank/DDBJ whole genome shotgun (WGS) entry which is preliminary data.</text>
</comment>
<dbReference type="SMART" id="SM00418">
    <property type="entry name" value="HTH_ARSR"/>
    <property type="match status" value="1"/>
</dbReference>
<dbReference type="InterPro" id="IPR036390">
    <property type="entry name" value="WH_DNA-bd_sf"/>
</dbReference>
<keyword evidence="6" id="KW-1185">Reference proteome</keyword>
<dbReference type="PROSITE" id="PS50987">
    <property type="entry name" value="HTH_ARSR_2"/>
    <property type="match status" value="1"/>
</dbReference>
<dbReference type="PRINTS" id="PR00778">
    <property type="entry name" value="HTHARSR"/>
</dbReference>
<dbReference type="InterPro" id="IPR036388">
    <property type="entry name" value="WH-like_DNA-bd_sf"/>
</dbReference>
<gene>
    <name evidence="5" type="ORF">FTO68_06450</name>
</gene>
<dbReference type="InterPro" id="IPR001845">
    <property type="entry name" value="HTH_ArsR_DNA-bd_dom"/>
</dbReference>
<dbReference type="GO" id="GO:0003677">
    <property type="term" value="F:DNA binding"/>
    <property type="evidence" value="ECO:0007669"/>
    <property type="project" value="UniProtKB-KW"/>
</dbReference>
<dbReference type="InterPro" id="IPR051011">
    <property type="entry name" value="Metal_resp_trans_reg"/>
</dbReference>
<dbReference type="RefSeq" id="WP_255332577.1">
    <property type="nucleotide sequence ID" value="NZ_VOTZ01000011.1"/>
</dbReference>
<dbReference type="PANTHER" id="PTHR43132">
    <property type="entry name" value="ARSENICAL RESISTANCE OPERON REPRESSOR ARSR-RELATED"/>
    <property type="match status" value="1"/>
</dbReference>
<feature type="domain" description="HTH arsR-type" evidence="4">
    <location>
        <begin position="43"/>
        <end position="132"/>
    </location>
</feature>
<protein>
    <submittedName>
        <fullName evidence="5">Winged helix-turn-helix transcriptional regulator</fullName>
    </submittedName>
</protein>